<accession>A0A7J3M0I2</accession>
<feature type="transmembrane region" description="Helical" evidence="5">
    <location>
        <begin position="119"/>
        <end position="138"/>
    </location>
</feature>
<keyword evidence="6" id="KW-0560">Oxidoreductase</keyword>
<comment type="subcellular location">
    <subcellularLocation>
        <location evidence="1">Membrane</location>
        <topology evidence="1">Multi-pass membrane protein</topology>
    </subcellularLocation>
</comment>
<keyword evidence="2 5" id="KW-0812">Transmembrane</keyword>
<feature type="transmembrane region" description="Helical" evidence="5">
    <location>
        <begin position="311"/>
        <end position="331"/>
    </location>
</feature>
<reference evidence="6" key="1">
    <citation type="journal article" date="2020" name="mSystems">
        <title>Genome- and Community-Level Interaction Insights into Carbon Utilization and Element Cycling Functions of Hydrothermarchaeota in Hydrothermal Sediment.</title>
        <authorList>
            <person name="Zhou Z."/>
            <person name="Liu Y."/>
            <person name="Xu W."/>
            <person name="Pan J."/>
            <person name="Luo Z.H."/>
            <person name="Li M."/>
        </authorList>
    </citation>
    <scope>NUCLEOTIDE SEQUENCE [LARGE SCALE GENOMIC DNA]</scope>
    <source>
        <strain evidence="6">SpSt-587</strain>
    </source>
</reference>
<organism evidence="6">
    <name type="scientific">Archaeoglobus fulgidus</name>
    <dbReference type="NCBI Taxonomy" id="2234"/>
    <lineage>
        <taxon>Archaea</taxon>
        <taxon>Methanobacteriati</taxon>
        <taxon>Methanobacteriota</taxon>
        <taxon>Archaeoglobi</taxon>
        <taxon>Archaeoglobales</taxon>
        <taxon>Archaeoglobaceae</taxon>
        <taxon>Archaeoglobus</taxon>
    </lineage>
</organism>
<dbReference type="GO" id="GO:0003954">
    <property type="term" value="F:NADH dehydrogenase activity"/>
    <property type="evidence" value="ECO:0007669"/>
    <property type="project" value="TreeGrafter"/>
</dbReference>
<dbReference type="AlphaFoldDB" id="A0A7J3M0I2"/>
<feature type="transmembrane region" description="Helical" evidence="5">
    <location>
        <begin position="186"/>
        <end position="208"/>
    </location>
</feature>
<comment type="caution">
    <text evidence="6">The sequence shown here is derived from an EMBL/GenBank/DDBJ whole genome shotgun (WGS) entry which is preliminary data.</text>
</comment>
<evidence type="ECO:0000313" key="6">
    <source>
        <dbReference type="EMBL" id="HGT82477.1"/>
    </source>
</evidence>
<feature type="transmembrane region" description="Helical" evidence="5">
    <location>
        <begin position="343"/>
        <end position="364"/>
    </location>
</feature>
<keyword evidence="4 5" id="KW-0472">Membrane</keyword>
<proteinExistence type="inferred from homology"/>
<feature type="transmembrane region" description="Helical" evidence="5">
    <location>
        <begin position="281"/>
        <end position="299"/>
    </location>
</feature>
<dbReference type="GO" id="GO:0009060">
    <property type="term" value="P:aerobic respiration"/>
    <property type="evidence" value="ECO:0007669"/>
    <property type="project" value="TreeGrafter"/>
</dbReference>
<evidence type="ECO:0000256" key="3">
    <source>
        <dbReference type="ARBA" id="ARBA00022989"/>
    </source>
</evidence>
<dbReference type="PANTHER" id="PTHR11432">
    <property type="entry name" value="NADH DEHYDROGENASE SUBUNIT 1"/>
    <property type="match status" value="1"/>
</dbReference>
<feature type="transmembrane region" description="Helical" evidence="5">
    <location>
        <begin position="51"/>
        <end position="70"/>
    </location>
</feature>
<evidence type="ECO:0000256" key="1">
    <source>
        <dbReference type="ARBA" id="ARBA00004141"/>
    </source>
</evidence>
<dbReference type="HAMAP" id="MF_01350">
    <property type="entry name" value="NDH1_NuoH"/>
    <property type="match status" value="1"/>
</dbReference>
<dbReference type="PANTHER" id="PTHR11432:SF3">
    <property type="entry name" value="NADH-UBIQUINONE OXIDOREDUCTASE CHAIN 1"/>
    <property type="match status" value="1"/>
</dbReference>
<keyword evidence="3 5" id="KW-1133">Transmembrane helix</keyword>
<feature type="transmembrane region" description="Helical" evidence="5">
    <location>
        <begin position="220"/>
        <end position="242"/>
    </location>
</feature>
<sequence length="365" mass="41105">MINEIIATLMEIFSSNSMQIPLIQPLVDYLMEIPLLNILVALILWRPFFAVVIMPGLIVLMLYLLYIVWFERKLTARIQWRVGPLEVARPIRGAIQALADGLRYFFQEAIVHRDAHRPYFVQLPILAFIPILLPIAFIPAGNAVGIKTPYAIQLIVAFLALIPITIIAIGWASNNRFAFVGSVREALMYVAYEIPFIIAVISMIYLYGSGDPYVAVEKQSLLPGAILNPIAFLVFLITMLMATSRLPFEIPEADQEIAFGPFVEYSGMLFGLVMVLAYEKLYIMALLFVILFLGGWNGIYCDLLGDLNAPLWLFIKTIVVISILAIVRSMYARYRIDQTLRYSFSWLIAFSIVALVVGVVAGWIV</sequence>
<feature type="transmembrane region" description="Helical" evidence="5">
    <location>
        <begin position="150"/>
        <end position="174"/>
    </location>
</feature>
<dbReference type="EC" id="1.6.5.11" evidence="6"/>
<evidence type="ECO:0000256" key="2">
    <source>
        <dbReference type="ARBA" id="ARBA00022692"/>
    </source>
</evidence>
<gene>
    <name evidence="6" type="primary">nuoH</name>
    <name evidence="6" type="ORF">ENT52_01960</name>
</gene>
<dbReference type="NCBIfam" id="NF004741">
    <property type="entry name" value="PRK06076.1-2"/>
    <property type="match status" value="1"/>
</dbReference>
<dbReference type="InterPro" id="IPR001694">
    <property type="entry name" value="NADH_UbQ_OxRdtase_su1/FPO"/>
</dbReference>
<dbReference type="EMBL" id="DSYZ01000046">
    <property type="protein sequence ID" value="HGT82477.1"/>
    <property type="molecule type" value="Genomic_DNA"/>
</dbReference>
<protein>
    <submittedName>
        <fullName evidence="6">NADH-quinone oxidoreductase subunit NuoH</fullName>
        <ecNumber evidence="6">1.6.5.11</ecNumber>
    </submittedName>
</protein>
<name>A0A7J3M0I2_ARCFL</name>
<dbReference type="Pfam" id="PF00146">
    <property type="entry name" value="NADHdh"/>
    <property type="match status" value="1"/>
</dbReference>
<dbReference type="GO" id="GO:0016020">
    <property type="term" value="C:membrane"/>
    <property type="evidence" value="ECO:0007669"/>
    <property type="project" value="UniProtKB-SubCell"/>
</dbReference>
<evidence type="ECO:0000256" key="5">
    <source>
        <dbReference type="SAM" id="Phobius"/>
    </source>
</evidence>
<evidence type="ECO:0000256" key="4">
    <source>
        <dbReference type="ARBA" id="ARBA00023136"/>
    </source>
</evidence>